<comment type="similarity">
    <text evidence="1">Belongs to the PDE6D/unc-119 family.</text>
</comment>
<evidence type="ECO:0000313" key="4">
    <source>
        <dbReference type="Proteomes" id="UP000243686"/>
    </source>
</evidence>
<evidence type="ECO:0000259" key="2">
    <source>
        <dbReference type="Pfam" id="PF05351"/>
    </source>
</evidence>
<dbReference type="InterPro" id="IPR037036">
    <property type="entry name" value="PDED_dom_sf"/>
</dbReference>
<dbReference type="GO" id="GO:0005737">
    <property type="term" value="C:cytoplasm"/>
    <property type="evidence" value="ECO:0007669"/>
    <property type="project" value="TreeGrafter"/>
</dbReference>
<dbReference type="Proteomes" id="UP000243686">
    <property type="component" value="Unassembled WGS sequence"/>
</dbReference>
<dbReference type="InterPro" id="IPR014756">
    <property type="entry name" value="Ig_E-set"/>
</dbReference>
<dbReference type="Pfam" id="PF05351">
    <property type="entry name" value="GMP_PDE_delta"/>
    <property type="match status" value="1"/>
</dbReference>
<protein>
    <recommendedName>
        <fullName evidence="2">GMP phosphodiesterase delta subunit domain-containing protein</fullName>
    </recommendedName>
</protein>
<evidence type="ECO:0000313" key="3">
    <source>
        <dbReference type="EMBL" id="OON16849.1"/>
    </source>
</evidence>
<dbReference type="PANTHER" id="PTHR12976:SF0">
    <property type="entry name" value="RETINAL ROD RHODOPSIN-SENSITIVE CGMP 3',5'-CYCLIC PHOSPHODIESTERASE SUBUNIT DELTA"/>
    <property type="match status" value="1"/>
</dbReference>
<keyword evidence="4" id="KW-1185">Reference proteome</keyword>
<dbReference type="Gene3D" id="2.70.50.40">
    <property type="entry name" value="GMP phosphodiesterase, delta subunit"/>
    <property type="match status" value="1"/>
</dbReference>
<evidence type="ECO:0000256" key="1">
    <source>
        <dbReference type="ARBA" id="ARBA00008102"/>
    </source>
</evidence>
<feature type="domain" description="GMP phosphodiesterase delta subunit" evidence="2">
    <location>
        <begin position="41"/>
        <end position="90"/>
    </location>
</feature>
<proteinExistence type="inferred from homology"/>
<dbReference type="AlphaFoldDB" id="A0A1S8WQT2"/>
<reference evidence="3 4" key="1">
    <citation type="submission" date="2015-03" db="EMBL/GenBank/DDBJ databases">
        <title>Draft genome of the nematode, Opisthorchis viverrini.</title>
        <authorList>
            <person name="Mitreva M."/>
        </authorList>
    </citation>
    <scope>NUCLEOTIDE SEQUENCE [LARGE SCALE GENOMIC DNA]</scope>
    <source>
        <strain evidence="3">Khon Kaen</strain>
    </source>
</reference>
<sequence>MFESDFYESKGTDKSLSLENKEIMKDRAVCKLVRRSLSGAVALEEWTFEFGFVIPGSTNTWQSLFEADKADRMIPAKLLSNGFACANFRFTHGGVAPQMMEPSIPHMKIEQNCAVIHDSTDSVRCVSSAA</sequence>
<organism evidence="3 4">
    <name type="scientific">Opisthorchis viverrini</name>
    <name type="common">Southeast Asian liver fluke</name>
    <dbReference type="NCBI Taxonomy" id="6198"/>
    <lineage>
        <taxon>Eukaryota</taxon>
        <taxon>Metazoa</taxon>
        <taxon>Spiralia</taxon>
        <taxon>Lophotrochozoa</taxon>
        <taxon>Platyhelminthes</taxon>
        <taxon>Trematoda</taxon>
        <taxon>Digenea</taxon>
        <taxon>Opisthorchiida</taxon>
        <taxon>Opisthorchiata</taxon>
        <taxon>Opisthorchiidae</taxon>
        <taxon>Opisthorchis</taxon>
    </lineage>
</organism>
<name>A0A1S8WQT2_OPIVI</name>
<dbReference type="PANTHER" id="PTHR12976">
    <property type="entry name" value="RETINAL ROD RHODOPSIN-SENSITIVE CGMP 3',5'-CYCLIC PHOSPHODIESTERASE DELTA-SUBUNIT"/>
    <property type="match status" value="1"/>
</dbReference>
<dbReference type="EMBL" id="KV896396">
    <property type="protein sequence ID" value="OON16849.1"/>
    <property type="molecule type" value="Genomic_DNA"/>
</dbReference>
<gene>
    <name evidence="3" type="ORF">X801_07325</name>
</gene>
<accession>A0A1S8WQT2</accession>
<dbReference type="InterPro" id="IPR008015">
    <property type="entry name" value="PDED_dom"/>
</dbReference>
<dbReference type="SUPFAM" id="SSF81296">
    <property type="entry name" value="E set domains"/>
    <property type="match status" value="1"/>
</dbReference>